<name>A0A7M7L6W6_VARDE</name>
<dbReference type="KEGG" id="vde:111254822"/>
<dbReference type="AlphaFoldDB" id="A0A7M7L6W6"/>
<accession>A0A7M7L6W6</accession>
<dbReference type="GeneID" id="111254822"/>
<keyword evidence="2" id="KW-1185">Reference proteome</keyword>
<evidence type="ECO:0000313" key="1">
    <source>
        <dbReference type="EnsemblMetazoa" id="XP_022671806"/>
    </source>
</evidence>
<reference evidence="1" key="1">
    <citation type="submission" date="2021-01" db="UniProtKB">
        <authorList>
            <consortium name="EnsemblMetazoa"/>
        </authorList>
    </citation>
    <scope>IDENTIFICATION</scope>
</reference>
<sequence length="101" mass="11523">MPSVSSHILSLHFDKPGISRLLPRRGLNYASRFMKFVLSSETLLQAFPYMEETRHHPRIWLAMGKLQKSQAACFESPNSENPGTCHVPEECGLEYKLCCLQ</sequence>
<dbReference type="RefSeq" id="XP_022671806.1">
    <property type="nucleotide sequence ID" value="XM_022816071.1"/>
</dbReference>
<dbReference type="Proteomes" id="UP000594260">
    <property type="component" value="Unplaced"/>
</dbReference>
<proteinExistence type="predicted"/>
<dbReference type="EnsemblMetazoa" id="XM_022816071">
    <property type="protein sequence ID" value="XP_022671806"/>
    <property type="gene ID" value="LOC111254822"/>
</dbReference>
<dbReference type="InParanoid" id="A0A7M7L6W6"/>
<evidence type="ECO:0000313" key="2">
    <source>
        <dbReference type="Proteomes" id="UP000594260"/>
    </source>
</evidence>
<protein>
    <submittedName>
        <fullName evidence="1">Uncharacterized protein</fullName>
    </submittedName>
</protein>
<organism evidence="1 2">
    <name type="scientific">Varroa destructor</name>
    <name type="common">Honeybee mite</name>
    <dbReference type="NCBI Taxonomy" id="109461"/>
    <lineage>
        <taxon>Eukaryota</taxon>
        <taxon>Metazoa</taxon>
        <taxon>Ecdysozoa</taxon>
        <taxon>Arthropoda</taxon>
        <taxon>Chelicerata</taxon>
        <taxon>Arachnida</taxon>
        <taxon>Acari</taxon>
        <taxon>Parasitiformes</taxon>
        <taxon>Mesostigmata</taxon>
        <taxon>Gamasina</taxon>
        <taxon>Dermanyssoidea</taxon>
        <taxon>Varroidae</taxon>
        <taxon>Varroa</taxon>
    </lineage>
</organism>